<keyword evidence="2" id="KW-1185">Reference proteome</keyword>
<protein>
    <submittedName>
        <fullName evidence="1">Uncharacterized protein</fullName>
    </submittedName>
</protein>
<accession>A0A498MQ35</accession>
<comment type="caution">
    <text evidence="1">The sequence shown here is derived from an EMBL/GenBank/DDBJ whole genome shotgun (WGS) entry which is preliminary data.</text>
</comment>
<name>A0A498MQ35_LABRO</name>
<gene>
    <name evidence="1" type="ORF">ROHU_022657</name>
</gene>
<evidence type="ECO:0000313" key="1">
    <source>
        <dbReference type="EMBL" id="RXN23648.1"/>
    </source>
</evidence>
<evidence type="ECO:0000313" key="2">
    <source>
        <dbReference type="Proteomes" id="UP000290572"/>
    </source>
</evidence>
<dbReference type="AlphaFoldDB" id="A0A498MQ35"/>
<dbReference type="Proteomes" id="UP000290572">
    <property type="component" value="Unassembled WGS sequence"/>
</dbReference>
<organism evidence="1 2">
    <name type="scientific">Labeo rohita</name>
    <name type="common">Indian major carp</name>
    <name type="synonym">Cyprinus rohita</name>
    <dbReference type="NCBI Taxonomy" id="84645"/>
    <lineage>
        <taxon>Eukaryota</taxon>
        <taxon>Metazoa</taxon>
        <taxon>Chordata</taxon>
        <taxon>Craniata</taxon>
        <taxon>Vertebrata</taxon>
        <taxon>Euteleostomi</taxon>
        <taxon>Actinopterygii</taxon>
        <taxon>Neopterygii</taxon>
        <taxon>Teleostei</taxon>
        <taxon>Ostariophysi</taxon>
        <taxon>Cypriniformes</taxon>
        <taxon>Cyprinidae</taxon>
        <taxon>Labeoninae</taxon>
        <taxon>Labeonini</taxon>
        <taxon>Labeo</taxon>
    </lineage>
</organism>
<sequence length="92" mass="10421">MNLTADESRTLFSRPVTERISESRSQCGRQLKVSVSLVSSAQILSKQVSSIEIKANHWPAVFFCFQLIVQSVKAEVHHEAQWSESAVRLLDY</sequence>
<reference evidence="1 2" key="1">
    <citation type="submission" date="2018-03" db="EMBL/GenBank/DDBJ databases">
        <title>Draft genome sequence of Rohu Carp (Labeo rohita).</title>
        <authorList>
            <person name="Das P."/>
            <person name="Kushwaha B."/>
            <person name="Joshi C.G."/>
            <person name="Kumar D."/>
            <person name="Nagpure N.S."/>
            <person name="Sahoo L."/>
            <person name="Das S.P."/>
            <person name="Bit A."/>
            <person name="Patnaik S."/>
            <person name="Meher P.K."/>
            <person name="Jayasankar P."/>
            <person name="Koringa P.G."/>
            <person name="Patel N.V."/>
            <person name="Hinsu A.T."/>
            <person name="Kumar R."/>
            <person name="Pandey M."/>
            <person name="Agarwal S."/>
            <person name="Srivastava S."/>
            <person name="Singh M."/>
            <person name="Iquebal M.A."/>
            <person name="Jaiswal S."/>
            <person name="Angadi U.B."/>
            <person name="Kumar N."/>
            <person name="Raza M."/>
            <person name="Shah T.M."/>
            <person name="Rai A."/>
            <person name="Jena J.K."/>
        </authorList>
    </citation>
    <scope>NUCLEOTIDE SEQUENCE [LARGE SCALE GENOMIC DNA]</scope>
    <source>
        <strain evidence="1">DASCIFA01</strain>
        <tissue evidence="1">Testis</tissue>
    </source>
</reference>
<dbReference type="EMBL" id="QBIY01012559">
    <property type="protein sequence ID" value="RXN23648.1"/>
    <property type="molecule type" value="Genomic_DNA"/>
</dbReference>
<proteinExistence type="predicted"/>